<evidence type="ECO:0000256" key="6">
    <source>
        <dbReference type="ARBA" id="ARBA00023187"/>
    </source>
</evidence>
<comment type="subcellular location">
    <subcellularLocation>
        <location evidence="1">Nucleus</location>
    </subcellularLocation>
</comment>
<evidence type="ECO:0000256" key="4">
    <source>
        <dbReference type="ARBA" id="ARBA00022728"/>
    </source>
</evidence>
<evidence type="ECO:0000313" key="9">
    <source>
        <dbReference type="Proteomes" id="UP000005237"/>
    </source>
</evidence>
<dbReference type="PANTHER" id="PTHR16196:SF0">
    <property type="entry name" value="PRE-MRNA-SPLICING FACTOR CWC25 HOMOLOG"/>
    <property type="match status" value="1"/>
</dbReference>
<dbReference type="EnsemblMetazoa" id="CJA36808.1">
    <property type="protein sequence ID" value="CJA36808.1"/>
    <property type="gene ID" value="WBGene00212655"/>
</dbReference>
<dbReference type="InterPro" id="IPR051376">
    <property type="entry name" value="CWC25_splicing_factor"/>
</dbReference>
<dbReference type="GO" id="GO:0005684">
    <property type="term" value="C:U2-type spliceosomal complex"/>
    <property type="evidence" value="ECO:0007669"/>
    <property type="project" value="TreeGrafter"/>
</dbReference>
<accession>A0A8R1EJN1</accession>
<dbReference type="GO" id="GO:0000398">
    <property type="term" value="P:mRNA splicing, via spliceosome"/>
    <property type="evidence" value="ECO:0007669"/>
    <property type="project" value="TreeGrafter"/>
</dbReference>
<dbReference type="Pfam" id="PF12542">
    <property type="entry name" value="CWC25"/>
    <property type="match status" value="1"/>
</dbReference>
<comment type="similarity">
    <text evidence="2">Belongs to the CWC25 family.</text>
</comment>
<name>A0A8R1EJN1_CAEJA</name>
<keyword evidence="3" id="KW-0507">mRNA processing</keyword>
<keyword evidence="9" id="KW-1185">Reference proteome</keyword>
<evidence type="ECO:0000256" key="7">
    <source>
        <dbReference type="ARBA" id="ARBA00023242"/>
    </source>
</evidence>
<keyword evidence="4" id="KW-0747">Spliceosome</keyword>
<keyword evidence="6" id="KW-0508">mRNA splicing</keyword>
<organism evidence="8 9">
    <name type="scientific">Caenorhabditis japonica</name>
    <dbReference type="NCBI Taxonomy" id="281687"/>
    <lineage>
        <taxon>Eukaryota</taxon>
        <taxon>Metazoa</taxon>
        <taxon>Ecdysozoa</taxon>
        <taxon>Nematoda</taxon>
        <taxon>Chromadorea</taxon>
        <taxon>Rhabditida</taxon>
        <taxon>Rhabditina</taxon>
        <taxon>Rhabditomorpha</taxon>
        <taxon>Rhabditoidea</taxon>
        <taxon>Rhabditidae</taxon>
        <taxon>Peloderinae</taxon>
        <taxon>Caenorhabditis</taxon>
    </lineage>
</organism>
<dbReference type="PANTHER" id="PTHR16196">
    <property type="entry name" value="CELL CYCLE CONTROL PROTEIN CWF25"/>
    <property type="match status" value="1"/>
</dbReference>
<keyword evidence="5" id="KW-0175">Coiled coil</keyword>
<dbReference type="AlphaFoldDB" id="A0A8R1EJN1"/>
<evidence type="ECO:0000256" key="3">
    <source>
        <dbReference type="ARBA" id="ARBA00022664"/>
    </source>
</evidence>
<keyword evidence="7" id="KW-0539">Nucleus</keyword>
<sequence length="191" mass="21566">MSKDASIGWMYEGEKGNVHREDYLLGKKVDKNFEKYSDVVNAQKAEAIDTIVSKRTVYGGAPSSGLKTSSLQKDIIKSEDPFVAVKVREETKRREIMDNPLMKVRLQNMLKSMMTSSKRTIADHAPVPVPVQSIRTNSLHLPNPNPLADSTLTFPPIYAIRTDALQTRIRIPIALETEKVMVKKRRKSRTV</sequence>
<evidence type="ECO:0000256" key="2">
    <source>
        <dbReference type="ARBA" id="ARBA00006695"/>
    </source>
</evidence>
<evidence type="ECO:0000313" key="8">
    <source>
        <dbReference type="EnsemblMetazoa" id="CJA36808.1"/>
    </source>
</evidence>
<evidence type="ECO:0000256" key="1">
    <source>
        <dbReference type="ARBA" id="ARBA00004123"/>
    </source>
</evidence>
<dbReference type="InterPro" id="IPR022209">
    <property type="entry name" value="CWC25"/>
</dbReference>
<dbReference type="Proteomes" id="UP000005237">
    <property type="component" value="Unassembled WGS sequence"/>
</dbReference>
<protein>
    <submittedName>
        <fullName evidence="8">Uncharacterized protein</fullName>
    </submittedName>
</protein>
<evidence type="ECO:0000256" key="5">
    <source>
        <dbReference type="ARBA" id="ARBA00023054"/>
    </source>
</evidence>
<proteinExistence type="inferred from homology"/>
<reference evidence="9" key="1">
    <citation type="submission" date="2010-08" db="EMBL/GenBank/DDBJ databases">
        <authorList>
            <consortium name="Caenorhabditis japonica Sequencing Consortium"/>
            <person name="Wilson R.K."/>
        </authorList>
    </citation>
    <scope>NUCLEOTIDE SEQUENCE [LARGE SCALE GENOMIC DNA]</scope>
    <source>
        <strain evidence="9">DF5081</strain>
    </source>
</reference>
<reference evidence="8" key="2">
    <citation type="submission" date="2022-06" db="UniProtKB">
        <authorList>
            <consortium name="EnsemblMetazoa"/>
        </authorList>
    </citation>
    <scope>IDENTIFICATION</scope>
    <source>
        <strain evidence="8">DF5081</strain>
    </source>
</reference>